<accession>A0ABM7MBV0</accession>
<dbReference type="InterPro" id="IPR009094">
    <property type="entry name" value="DiS-bond_isomerase_DsbC/G_N_sf"/>
</dbReference>
<evidence type="ECO:0000256" key="5">
    <source>
        <dbReference type="ARBA" id="ARBA00023157"/>
    </source>
</evidence>
<dbReference type="PANTHER" id="PTHR35272:SF3">
    <property type="entry name" value="THIOL:DISULFIDE INTERCHANGE PROTEIN DSBC"/>
    <property type="match status" value="1"/>
</dbReference>
<keyword evidence="5" id="KW-1015">Disulfide bond</keyword>
<evidence type="ECO:0000313" key="11">
    <source>
        <dbReference type="Proteomes" id="UP001054820"/>
    </source>
</evidence>
<keyword evidence="6 7" id="KW-0676">Redox-active center</keyword>
<proteinExistence type="inferred from homology"/>
<evidence type="ECO:0000259" key="9">
    <source>
        <dbReference type="Pfam" id="PF13098"/>
    </source>
</evidence>
<name>A0ABM7MBV0_9GAMM</name>
<evidence type="ECO:0000256" key="2">
    <source>
        <dbReference type="ARBA" id="ARBA00009813"/>
    </source>
</evidence>
<organism evidence="10 11">
    <name type="scientific">Thiomicrorhabdus immobilis</name>
    <dbReference type="NCBI Taxonomy" id="2791037"/>
    <lineage>
        <taxon>Bacteria</taxon>
        <taxon>Pseudomonadati</taxon>
        <taxon>Pseudomonadota</taxon>
        <taxon>Gammaproteobacteria</taxon>
        <taxon>Thiotrichales</taxon>
        <taxon>Piscirickettsiaceae</taxon>
        <taxon>Thiomicrorhabdus</taxon>
    </lineage>
</organism>
<keyword evidence="11" id="KW-1185">Reference proteome</keyword>
<dbReference type="InterPro" id="IPR012336">
    <property type="entry name" value="Thioredoxin-like_fold"/>
</dbReference>
<dbReference type="InterPro" id="IPR036249">
    <property type="entry name" value="Thioredoxin-like_sf"/>
</dbReference>
<comment type="function">
    <text evidence="7">Required for disulfide bond formation in some periplasmic proteins. Acts by transferring its disulfide bond to other proteins and is reduced in the process.</text>
</comment>
<gene>
    <name evidence="10" type="primary">dsbC</name>
    <name evidence="10" type="ORF">THMIRHAM_06070</name>
</gene>
<keyword evidence="3 7" id="KW-0732">Signal</keyword>
<dbReference type="InterPro" id="IPR051470">
    <property type="entry name" value="Thiol:disulfide_interchange"/>
</dbReference>
<dbReference type="Gene3D" id="3.10.450.70">
    <property type="entry name" value="Disulphide bond isomerase, DsbC/G, N-terminal"/>
    <property type="match status" value="1"/>
</dbReference>
<reference evidence="10" key="1">
    <citation type="journal article" date="2022" name="Arch. Microbiol.">
        <title>Thiomicrorhabdus immobilis sp. nov., a mesophilic sulfur-oxidizing bacterium isolated from sediment of a brackish lake in northern Japan.</title>
        <authorList>
            <person name="Kojima H."/>
            <person name="Mochizuki J."/>
            <person name="Kanda M."/>
            <person name="Watanabe T."/>
            <person name="Fukui M."/>
        </authorList>
    </citation>
    <scope>NUCLEOTIDE SEQUENCE</scope>
    <source>
        <strain evidence="10">Am19</strain>
    </source>
</reference>
<feature type="signal peptide" evidence="7">
    <location>
        <begin position="1"/>
        <end position="28"/>
    </location>
</feature>
<evidence type="ECO:0000256" key="4">
    <source>
        <dbReference type="ARBA" id="ARBA00022764"/>
    </source>
</evidence>
<feature type="chain" id="PRO_5044994469" description="Thiol:disulfide interchange protein" evidence="7">
    <location>
        <begin position="29"/>
        <end position="249"/>
    </location>
</feature>
<evidence type="ECO:0000256" key="7">
    <source>
        <dbReference type="RuleBase" id="RU364038"/>
    </source>
</evidence>
<dbReference type="Pfam" id="PF13098">
    <property type="entry name" value="Thioredoxin_2"/>
    <property type="match status" value="1"/>
</dbReference>
<evidence type="ECO:0000256" key="1">
    <source>
        <dbReference type="ARBA" id="ARBA00004418"/>
    </source>
</evidence>
<feature type="domain" description="Thioredoxin-like fold" evidence="9">
    <location>
        <begin position="125"/>
        <end position="246"/>
    </location>
</feature>
<dbReference type="CDD" id="cd03020">
    <property type="entry name" value="DsbA_DsbC_DsbG"/>
    <property type="match status" value="1"/>
</dbReference>
<dbReference type="SUPFAM" id="SSF54423">
    <property type="entry name" value="DsbC/DsbG N-terminal domain-like"/>
    <property type="match status" value="1"/>
</dbReference>
<evidence type="ECO:0000256" key="3">
    <source>
        <dbReference type="ARBA" id="ARBA00022729"/>
    </source>
</evidence>
<dbReference type="Proteomes" id="UP001054820">
    <property type="component" value="Chromosome"/>
</dbReference>
<sequence>MLESGKNKILISLLSGVFFMSAYTSVFAASETDAIQKRLQSIIPTDASQALITETAVAGLYQVQVGMTVVYMSKDGKILVNGNMIDLDAGKNLTKDALATARKTALDGIDASSLIVFPAKGGQDKAKHTITVFTDIDCPYCEKLHKEVPALNAAGVNVRYIAYPRAGMGSPSYFKAVSVWCAKDPLKAMDNAMAGMKPENKQCKNPVNQHLKYAEEFEVNGTPNIVLENGELLPGYVPAKKLIAILNTP</sequence>
<dbReference type="InterPro" id="IPR018950">
    <property type="entry name" value="DiS-bond_isomerase_DsbC/G_N"/>
</dbReference>
<dbReference type="Pfam" id="PF10411">
    <property type="entry name" value="DsbC_N"/>
    <property type="match status" value="1"/>
</dbReference>
<comment type="subcellular location">
    <subcellularLocation>
        <location evidence="1 7">Periplasm</location>
    </subcellularLocation>
</comment>
<evidence type="ECO:0000313" key="10">
    <source>
        <dbReference type="EMBL" id="BCN92822.1"/>
    </source>
</evidence>
<evidence type="ECO:0000256" key="6">
    <source>
        <dbReference type="ARBA" id="ARBA00023284"/>
    </source>
</evidence>
<dbReference type="EMBL" id="AP024202">
    <property type="protein sequence ID" value="BCN92822.1"/>
    <property type="molecule type" value="Genomic_DNA"/>
</dbReference>
<evidence type="ECO:0000259" key="8">
    <source>
        <dbReference type="Pfam" id="PF10411"/>
    </source>
</evidence>
<feature type="domain" description="Disulphide bond isomerase DsbC/G N-terminal" evidence="8">
    <location>
        <begin position="28"/>
        <end position="94"/>
    </location>
</feature>
<protein>
    <recommendedName>
        <fullName evidence="7">Thiol:disulfide interchange protein</fullName>
    </recommendedName>
</protein>
<dbReference type="InterPro" id="IPR033954">
    <property type="entry name" value="DiS-bond_Isoase_DsbC/G"/>
</dbReference>
<comment type="similarity">
    <text evidence="2 7">Belongs to the thioredoxin family. DsbC subfamily.</text>
</comment>
<dbReference type="PANTHER" id="PTHR35272">
    <property type="entry name" value="THIOL:DISULFIDE INTERCHANGE PROTEIN DSBC-RELATED"/>
    <property type="match status" value="1"/>
</dbReference>
<dbReference type="Gene3D" id="3.40.30.10">
    <property type="entry name" value="Glutaredoxin"/>
    <property type="match status" value="1"/>
</dbReference>
<keyword evidence="4 7" id="KW-0574">Periplasm</keyword>
<dbReference type="SUPFAM" id="SSF52833">
    <property type="entry name" value="Thioredoxin-like"/>
    <property type="match status" value="1"/>
</dbReference>